<keyword evidence="4" id="KW-1185">Reference proteome</keyword>
<protein>
    <recommendedName>
        <fullName evidence="2">CAAX prenyl protease 2/Lysostaphin resistance protein A-like domain-containing protein</fullName>
    </recommendedName>
</protein>
<organism evidence="3 4">
    <name type="scientific">Perkinsus chesapeaki</name>
    <name type="common">Clam parasite</name>
    <name type="synonym">Perkinsus andrewsi</name>
    <dbReference type="NCBI Taxonomy" id="330153"/>
    <lineage>
        <taxon>Eukaryota</taxon>
        <taxon>Sar</taxon>
        <taxon>Alveolata</taxon>
        <taxon>Perkinsozoa</taxon>
        <taxon>Perkinsea</taxon>
        <taxon>Perkinsida</taxon>
        <taxon>Perkinsidae</taxon>
        <taxon>Perkinsus</taxon>
    </lineage>
</organism>
<comment type="caution">
    <text evidence="3">The sequence shown here is derived from an EMBL/GenBank/DDBJ whole genome shotgun (WGS) entry which is preliminary data.</text>
</comment>
<keyword evidence="1" id="KW-1133">Transmembrane helix</keyword>
<evidence type="ECO:0000259" key="2">
    <source>
        <dbReference type="Pfam" id="PF02517"/>
    </source>
</evidence>
<gene>
    <name evidence="3" type="ORF">FOL47_002278</name>
</gene>
<name>A0A7J6MF39_PERCH</name>
<proteinExistence type="predicted"/>
<feature type="domain" description="CAAX prenyl protease 2/Lysostaphin resistance protein A-like" evidence="2">
    <location>
        <begin position="162"/>
        <end position="260"/>
    </location>
</feature>
<feature type="transmembrane region" description="Helical" evidence="1">
    <location>
        <begin position="67"/>
        <end position="90"/>
    </location>
</feature>
<dbReference type="Pfam" id="PF02517">
    <property type="entry name" value="Rce1-like"/>
    <property type="match status" value="1"/>
</dbReference>
<keyword evidence="1" id="KW-0472">Membrane</keyword>
<dbReference type="Proteomes" id="UP000591131">
    <property type="component" value="Unassembled WGS sequence"/>
</dbReference>
<feature type="transmembrane region" description="Helical" evidence="1">
    <location>
        <begin position="30"/>
        <end position="47"/>
    </location>
</feature>
<dbReference type="GO" id="GO:0080120">
    <property type="term" value="P:CAAX-box protein maturation"/>
    <property type="evidence" value="ECO:0007669"/>
    <property type="project" value="UniProtKB-ARBA"/>
</dbReference>
<dbReference type="OrthoDB" id="10400091at2759"/>
<dbReference type="InterPro" id="IPR003675">
    <property type="entry name" value="Rce1/LyrA-like_dom"/>
</dbReference>
<evidence type="ECO:0000313" key="4">
    <source>
        <dbReference type="Proteomes" id="UP000591131"/>
    </source>
</evidence>
<evidence type="ECO:0000256" key="1">
    <source>
        <dbReference type="SAM" id="Phobius"/>
    </source>
</evidence>
<keyword evidence="1" id="KW-0812">Transmembrane</keyword>
<evidence type="ECO:0000313" key="3">
    <source>
        <dbReference type="EMBL" id="KAF4670047.1"/>
    </source>
</evidence>
<sequence>MPPTAPESVGPAVHVAAAPPSAGSKAAAKPVYGFMGFSEWLLITLLTKRGTKSKKLGGMEPQQIQDLLASSVPITLLVGGVELVFFHVFLRLFTRPVWMKLLVIGVIAIQQHRQAQPGYNAVPWAVPSSAASHRASPVLVLPLLASLAATAWRIPDWSAVRWPMVFEVGLVIPVFEEVIYRLLILKGVLLQRLGSLSLTSAPVSMCLAAGIESGLFASAHAGAGEEAWLVSFVAGVGLSLRYAATDSLTEVCLIHMLHNLHYCFDLQLKDTSSSWWGHIAPLLLYGGIALHSLLQITMSNLNRPQRAEAEHGS</sequence>
<accession>A0A7J6MF39</accession>
<reference evidence="3 4" key="1">
    <citation type="submission" date="2020-04" db="EMBL/GenBank/DDBJ databases">
        <title>Perkinsus chesapeaki whole genome sequence.</title>
        <authorList>
            <person name="Bogema D.R."/>
        </authorList>
    </citation>
    <scope>NUCLEOTIDE SEQUENCE [LARGE SCALE GENOMIC DNA]</scope>
    <source>
        <strain evidence="3">ATCC PRA-425</strain>
    </source>
</reference>
<dbReference type="EMBL" id="JAAPAO010000160">
    <property type="protein sequence ID" value="KAF4670047.1"/>
    <property type="molecule type" value="Genomic_DNA"/>
</dbReference>
<dbReference type="AlphaFoldDB" id="A0A7J6MF39"/>
<dbReference type="GO" id="GO:0004175">
    <property type="term" value="F:endopeptidase activity"/>
    <property type="evidence" value="ECO:0007669"/>
    <property type="project" value="UniProtKB-ARBA"/>
</dbReference>